<evidence type="ECO:0000256" key="1">
    <source>
        <dbReference type="SAM" id="MobiDB-lite"/>
    </source>
</evidence>
<sequence length="112" mass="11531">MLVPAVKEGIQEQGEGATQGRPRPRTSDGRPFVQGCPIREADSSGIPAAVAASAAADLTALVVGDKAGMFGIGTSGEGCRPLPRPVTRCPFRAPNTDAPDRTAYLARNSAAR</sequence>
<keyword evidence="3" id="KW-1185">Reference proteome</keyword>
<evidence type="ECO:0000313" key="2">
    <source>
        <dbReference type="EMBL" id="BBC34985.1"/>
    </source>
</evidence>
<organism evidence="2 3">
    <name type="scientific">Streptomyces graminofaciens</name>
    <dbReference type="NCBI Taxonomy" id="68212"/>
    <lineage>
        <taxon>Bacteria</taxon>
        <taxon>Bacillati</taxon>
        <taxon>Actinomycetota</taxon>
        <taxon>Actinomycetes</taxon>
        <taxon>Kitasatosporales</taxon>
        <taxon>Streptomycetaceae</taxon>
        <taxon>Streptomyces</taxon>
    </lineage>
</organism>
<accession>A0ABM7FEQ8</accession>
<reference evidence="2 3" key="2">
    <citation type="journal article" date="2023" name="ChemBioChem">
        <title>Acyltransferase Domain Exchange between Two Independent Type I Polyketide Synthases in the Same Producer Strain of Macrolide Antibiotics.</title>
        <authorList>
            <person name="Kudo F."/>
            <person name="Kishikawa K."/>
            <person name="Tsuboi K."/>
            <person name="Kido T."/>
            <person name="Usui T."/>
            <person name="Hashimoto J."/>
            <person name="Shin-Ya K."/>
            <person name="Miyanaga A."/>
            <person name="Eguchi T."/>
        </authorList>
    </citation>
    <scope>NUCLEOTIDE SEQUENCE [LARGE SCALE GENOMIC DNA]</scope>
    <source>
        <strain evidence="2 3">A-8890</strain>
    </source>
</reference>
<dbReference type="Proteomes" id="UP001321542">
    <property type="component" value="Chromosome"/>
</dbReference>
<dbReference type="EMBL" id="AP018448">
    <property type="protein sequence ID" value="BBC34985.1"/>
    <property type="molecule type" value="Genomic_DNA"/>
</dbReference>
<gene>
    <name evidence="2" type="ORF">SGFS_062790</name>
</gene>
<evidence type="ECO:0000313" key="3">
    <source>
        <dbReference type="Proteomes" id="UP001321542"/>
    </source>
</evidence>
<proteinExistence type="predicted"/>
<name>A0ABM7FEQ8_9ACTN</name>
<feature type="region of interest" description="Disordered" evidence="1">
    <location>
        <begin position="1"/>
        <end position="34"/>
    </location>
</feature>
<reference evidence="2 3" key="1">
    <citation type="journal article" date="2010" name="ChemBioChem">
        <title>Cloning and characterization of the biosynthetic gene cluster of 16-membered macrolide antibiotic FD-891: involvement of a dual functional cytochrome P450 monooxygenase catalyzing epoxidation and hydroxylation.</title>
        <authorList>
            <person name="Kudo F."/>
            <person name="Motegi A."/>
            <person name="Mizoue K."/>
            <person name="Eguchi T."/>
        </authorList>
    </citation>
    <scope>NUCLEOTIDE SEQUENCE [LARGE SCALE GENOMIC DNA]</scope>
    <source>
        <strain evidence="2 3">A-8890</strain>
    </source>
</reference>
<protein>
    <submittedName>
        <fullName evidence="2">Uncharacterized protein</fullName>
    </submittedName>
</protein>